<dbReference type="Gramene" id="Mp4g04380.1">
    <property type="protein sequence ID" value="Mp4g04380.1.cds1"/>
    <property type="gene ID" value="Mp4g04380"/>
</dbReference>
<organism evidence="1 2">
    <name type="scientific">Marchantia polymorpha</name>
    <name type="common">Common liverwort</name>
    <name type="synonym">Marchantia aquatica</name>
    <dbReference type="NCBI Taxonomy" id="3197"/>
    <lineage>
        <taxon>Eukaryota</taxon>
        <taxon>Viridiplantae</taxon>
        <taxon>Streptophyta</taxon>
        <taxon>Embryophyta</taxon>
        <taxon>Marchantiophyta</taxon>
        <taxon>Marchantiopsida</taxon>
        <taxon>Marchantiidae</taxon>
        <taxon>Marchantiales</taxon>
        <taxon>Marchantiaceae</taxon>
        <taxon>Marchantia</taxon>
    </lineage>
</organism>
<accession>A0A2R6X0E3</accession>
<proteinExistence type="predicted"/>
<sequence>MSGVHWKRQSEKLFGSEVVQSQDLLIPPLHLEGHLRISQYEQSNGEKHAVITCQQTCCVAVQANHSSCLGFQDSRFLVDSQTSEALERESVVTSCRHGSHVEQTQPYAVHPLVPH</sequence>
<evidence type="ECO:0000313" key="2">
    <source>
        <dbReference type="Proteomes" id="UP000244005"/>
    </source>
</evidence>
<gene>
    <name evidence="1" type="ORF">MARPO_0044s0035</name>
</gene>
<dbReference type="EMBL" id="KZ772716">
    <property type="protein sequence ID" value="PTQ39562.1"/>
    <property type="molecule type" value="Genomic_DNA"/>
</dbReference>
<evidence type="ECO:0000313" key="1">
    <source>
        <dbReference type="EMBL" id="PTQ39562.1"/>
    </source>
</evidence>
<keyword evidence="2" id="KW-1185">Reference proteome</keyword>
<protein>
    <submittedName>
        <fullName evidence="1">Uncharacterized protein</fullName>
    </submittedName>
</protein>
<dbReference type="Proteomes" id="UP000244005">
    <property type="component" value="Unassembled WGS sequence"/>
</dbReference>
<dbReference type="AlphaFoldDB" id="A0A2R6X0E3"/>
<reference evidence="2" key="1">
    <citation type="journal article" date="2017" name="Cell">
        <title>Insights into land plant evolution garnered from the Marchantia polymorpha genome.</title>
        <authorList>
            <person name="Bowman J.L."/>
            <person name="Kohchi T."/>
            <person name="Yamato K.T."/>
            <person name="Jenkins J."/>
            <person name="Shu S."/>
            <person name="Ishizaki K."/>
            <person name="Yamaoka S."/>
            <person name="Nishihama R."/>
            <person name="Nakamura Y."/>
            <person name="Berger F."/>
            <person name="Adam C."/>
            <person name="Aki S.S."/>
            <person name="Althoff F."/>
            <person name="Araki T."/>
            <person name="Arteaga-Vazquez M.A."/>
            <person name="Balasubrmanian S."/>
            <person name="Barry K."/>
            <person name="Bauer D."/>
            <person name="Boehm C.R."/>
            <person name="Briginshaw L."/>
            <person name="Caballero-Perez J."/>
            <person name="Catarino B."/>
            <person name="Chen F."/>
            <person name="Chiyoda S."/>
            <person name="Chovatia M."/>
            <person name="Davies K.M."/>
            <person name="Delmans M."/>
            <person name="Demura T."/>
            <person name="Dierschke T."/>
            <person name="Dolan L."/>
            <person name="Dorantes-Acosta A.E."/>
            <person name="Eklund D.M."/>
            <person name="Florent S.N."/>
            <person name="Flores-Sandoval E."/>
            <person name="Fujiyama A."/>
            <person name="Fukuzawa H."/>
            <person name="Galik B."/>
            <person name="Grimanelli D."/>
            <person name="Grimwood J."/>
            <person name="Grossniklaus U."/>
            <person name="Hamada T."/>
            <person name="Haseloff J."/>
            <person name="Hetherington A.J."/>
            <person name="Higo A."/>
            <person name="Hirakawa Y."/>
            <person name="Hundley H.N."/>
            <person name="Ikeda Y."/>
            <person name="Inoue K."/>
            <person name="Inoue S.I."/>
            <person name="Ishida S."/>
            <person name="Jia Q."/>
            <person name="Kakita M."/>
            <person name="Kanazawa T."/>
            <person name="Kawai Y."/>
            <person name="Kawashima T."/>
            <person name="Kennedy M."/>
            <person name="Kinose K."/>
            <person name="Kinoshita T."/>
            <person name="Kohara Y."/>
            <person name="Koide E."/>
            <person name="Komatsu K."/>
            <person name="Kopischke S."/>
            <person name="Kubo M."/>
            <person name="Kyozuka J."/>
            <person name="Lagercrantz U."/>
            <person name="Lin S.S."/>
            <person name="Lindquist E."/>
            <person name="Lipzen A.M."/>
            <person name="Lu C.W."/>
            <person name="De Luna E."/>
            <person name="Martienssen R.A."/>
            <person name="Minamino N."/>
            <person name="Mizutani M."/>
            <person name="Mizutani M."/>
            <person name="Mochizuki N."/>
            <person name="Monte I."/>
            <person name="Mosher R."/>
            <person name="Nagasaki H."/>
            <person name="Nakagami H."/>
            <person name="Naramoto S."/>
            <person name="Nishitani K."/>
            <person name="Ohtani M."/>
            <person name="Okamoto T."/>
            <person name="Okumura M."/>
            <person name="Phillips J."/>
            <person name="Pollak B."/>
            <person name="Reinders A."/>
            <person name="Rovekamp M."/>
            <person name="Sano R."/>
            <person name="Sawa S."/>
            <person name="Schmid M.W."/>
            <person name="Shirakawa M."/>
            <person name="Solano R."/>
            <person name="Spunde A."/>
            <person name="Suetsugu N."/>
            <person name="Sugano S."/>
            <person name="Sugiyama A."/>
            <person name="Sun R."/>
            <person name="Suzuki Y."/>
            <person name="Takenaka M."/>
            <person name="Takezawa D."/>
            <person name="Tomogane H."/>
            <person name="Tsuzuki M."/>
            <person name="Ueda T."/>
            <person name="Umeda M."/>
            <person name="Ward J.M."/>
            <person name="Watanabe Y."/>
            <person name="Yazaki K."/>
            <person name="Yokoyama R."/>
            <person name="Yoshitake Y."/>
            <person name="Yotsui I."/>
            <person name="Zachgo S."/>
            <person name="Schmutz J."/>
        </authorList>
    </citation>
    <scope>NUCLEOTIDE SEQUENCE [LARGE SCALE GENOMIC DNA]</scope>
    <source>
        <strain evidence="2">Tak-1</strain>
    </source>
</reference>
<name>A0A2R6X0E3_MARPO</name>